<feature type="active site" evidence="9">
    <location>
        <position position="144"/>
    </location>
</feature>
<evidence type="ECO:0000256" key="9">
    <source>
        <dbReference type="HAMAP-Rule" id="MF_00161"/>
    </source>
</evidence>
<dbReference type="eggNOG" id="COG0597">
    <property type="taxonomic scope" value="Bacteria"/>
</dbReference>
<dbReference type="GO" id="GO:0004190">
    <property type="term" value="F:aspartic-type endopeptidase activity"/>
    <property type="evidence" value="ECO:0007669"/>
    <property type="project" value="UniProtKB-UniRule"/>
</dbReference>
<sequence length="173" mass="18718">MAAFLKKELPARVTITLFCVLAICWWVFDRVTKAAVDVVSPGMVLARNVLGLFDIQLVHNTGAAWGIFGSSTAALGWFSVVVCLVACVYLLVYARNRSTAFETCCIALIVAGGLGNAYDRLTQGYVIDFINCTFIDFPVFNVADIGVTCGVILLFASLLIGRHATPDQREGKC</sequence>
<evidence type="ECO:0000256" key="1">
    <source>
        <dbReference type="ARBA" id="ARBA00006139"/>
    </source>
</evidence>
<dbReference type="Pfam" id="PF01252">
    <property type="entry name" value="Peptidase_A8"/>
    <property type="match status" value="1"/>
</dbReference>
<keyword evidence="3 9" id="KW-0645">Protease</keyword>
<feature type="transmembrane region" description="Helical" evidence="9">
    <location>
        <begin position="9"/>
        <end position="28"/>
    </location>
</feature>
<evidence type="ECO:0000256" key="6">
    <source>
        <dbReference type="ARBA" id="ARBA00022801"/>
    </source>
</evidence>
<dbReference type="PANTHER" id="PTHR33695:SF1">
    <property type="entry name" value="LIPOPROTEIN SIGNAL PEPTIDASE"/>
    <property type="match status" value="1"/>
</dbReference>
<keyword evidence="7 9" id="KW-1133">Transmembrane helix</keyword>
<keyword evidence="8 9" id="KW-0472">Membrane</keyword>
<keyword evidence="13" id="KW-1185">Reference proteome</keyword>
<dbReference type="EMBL" id="CP001682">
    <property type="protein sequence ID" value="ACU94351.1"/>
    <property type="molecule type" value="Genomic_DNA"/>
</dbReference>
<feature type="transmembrane region" description="Helical" evidence="9">
    <location>
        <begin position="99"/>
        <end position="118"/>
    </location>
</feature>
<dbReference type="Proteomes" id="UP000000954">
    <property type="component" value="Chromosome"/>
</dbReference>
<dbReference type="HAMAP" id="MF_00161">
    <property type="entry name" value="LspA"/>
    <property type="match status" value="1"/>
</dbReference>
<comment type="function">
    <text evidence="9 10">This protein specifically catalyzes the removal of signal peptides from prolipoproteins.</text>
</comment>
<dbReference type="AlphaFoldDB" id="C7MN61"/>
<dbReference type="EC" id="3.4.23.36" evidence="9"/>
<feature type="transmembrane region" description="Helical" evidence="9">
    <location>
        <begin position="138"/>
        <end position="160"/>
    </location>
</feature>
<dbReference type="PRINTS" id="PR00781">
    <property type="entry name" value="LIPOSIGPTASE"/>
</dbReference>
<keyword evidence="5 9" id="KW-0064">Aspartyl protease</keyword>
<dbReference type="UniPathway" id="UPA00665"/>
<dbReference type="PROSITE" id="PS00855">
    <property type="entry name" value="SPASE_II"/>
    <property type="match status" value="1"/>
</dbReference>
<dbReference type="OrthoDB" id="4308908at2"/>
<evidence type="ECO:0000313" key="13">
    <source>
        <dbReference type="Proteomes" id="UP000000954"/>
    </source>
</evidence>
<dbReference type="STRING" id="469378.Ccur_06350"/>
<dbReference type="InterPro" id="IPR001872">
    <property type="entry name" value="Peptidase_A8"/>
</dbReference>
<dbReference type="RefSeq" id="WP_012803039.1">
    <property type="nucleotide sequence ID" value="NC_013170.1"/>
</dbReference>
<organism evidence="12 13">
    <name type="scientific">Cryptobacterium curtum (strain ATCC 700683 / DSM 15641 / CCUG 43107 / 12-3)</name>
    <dbReference type="NCBI Taxonomy" id="469378"/>
    <lineage>
        <taxon>Bacteria</taxon>
        <taxon>Bacillati</taxon>
        <taxon>Actinomycetota</taxon>
        <taxon>Coriobacteriia</taxon>
        <taxon>Eggerthellales</taxon>
        <taxon>Eggerthellaceae</taxon>
        <taxon>Cryptobacterium</taxon>
    </lineage>
</organism>
<protein>
    <recommendedName>
        <fullName evidence="9">Lipoprotein signal peptidase</fullName>
        <ecNumber evidence="9">3.4.23.36</ecNumber>
    </recommendedName>
    <alternativeName>
        <fullName evidence="9">Prolipoprotein signal peptidase</fullName>
    </alternativeName>
    <alternativeName>
        <fullName evidence="9">Signal peptidase II</fullName>
        <shortName evidence="9">SPase II</shortName>
    </alternativeName>
</protein>
<evidence type="ECO:0000256" key="5">
    <source>
        <dbReference type="ARBA" id="ARBA00022750"/>
    </source>
</evidence>
<dbReference type="NCBIfam" id="TIGR00077">
    <property type="entry name" value="lspA"/>
    <property type="match status" value="1"/>
</dbReference>
<comment type="catalytic activity">
    <reaction evidence="9 10">
        <text>Release of signal peptides from bacterial membrane prolipoproteins. Hydrolyzes -Xaa-Yaa-Zaa-|-(S,diacylglyceryl)Cys-, in which Xaa is hydrophobic (preferably Leu), and Yaa (Ala or Ser) and Zaa (Gly or Ala) have small, neutral side chains.</text>
        <dbReference type="EC" id="3.4.23.36"/>
    </reaction>
</comment>
<reference evidence="12 13" key="1">
    <citation type="journal article" date="2009" name="Stand. Genomic Sci.">
        <title>Complete genome sequence of Cryptobacterium curtum type strain (12-3).</title>
        <authorList>
            <person name="Mavrommatis K."/>
            <person name="Pukall R."/>
            <person name="Rohde C."/>
            <person name="Chen F."/>
            <person name="Sims D."/>
            <person name="Brettin T."/>
            <person name="Kuske C."/>
            <person name="Detter J.C."/>
            <person name="Han C."/>
            <person name="Lapidus A."/>
            <person name="Copeland A."/>
            <person name="Glavina Del Rio T."/>
            <person name="Nolan M."/>
            <person name="Lucas S."/>
            <person name="Tice H."/>
            <person name="Cheng J.F."/>
            <person name="Bruce D."/>
            <person name="Goodwin L."/>
            <person name="Pitluck S."/>
            <person name="Ovchinnikova G."/>
            <person name="Pati A."/>
            <person name="Ivanova N."/>
            <person name="Chen A."/>
            <person name="Palaniappan K."/>
            <person name="Chain P."/>
            <person name="D'haeseleer P."/>
            <person name="Goker M."/>
            <person name="Bristow J."/>
            <person name="Eisen J.A."/>
            <person name="Markowitz V."/>
            <person name="Hugenholtz P."/>
            <person name="Rohde M."/>
            <person name="Klenk H.P."/>
            <person name="Kyrpides N.C."/>
        </authorList>
    </citation>
    <scope>NUCLEOTIDE SEQUENCE [LARGE SCALE GENOMIC DNA]</scope>
    <source>
        <strain evidence="13">ATCC 700683 / DSM 15641 / 12-3</strain>
    </source>
</reference>
<dbReference type="HOGENOM" id="CLU_083252_3_2_11"/>
<keyword evidence="6 9" id="KW-0378">Hydrolase</keyword>
<evidence type="ECO:0000256" key="3">
    <source>
        <dbReference type="ARBA" id="ARBA00022670"/>
    </source>
</evidence>
<proteinExistence type="inferred from homology"/>
<dbReference type="KEGG" id="ccu:Ccur_06350"/>
<accession>C7MN61</accession>
<keyword evidence="12" id="KW-0449">Lipoprotein</keyword>
<dbReference type="GO" id="GO:0005886">
    <property type="term" value="C:plasma membrane"/>
    <property type="evidence" value="ECO:0007669"/>
    <property type="project" value="UniProtKB-SubCell"/>
</dbReference>
<evidence type="ECO:0000256" key="7">
    <source>
        <dbReference type="ARBA" id="ARBA00022989"/>
    </source>
</evidence>
<feature type="transmembrane region" description="Helical" evidence="9">
    <location>
        <begin position="74"/>
        <end position="92"/>
    </location>
</feature>
<gene>
    <name evidence="9" type="primary">lspA</name>
    <name evidence="12" type="ordered locus">Ccur_06350</name>
</gene>
<dbReference type="PANTHER" id="PTHR33695">
    <property type="entry name" value="LIPOPROTEIN SIGNAL PEPTIDASE"/>
    <property type="match status" value="1"/>
</dbReference>
<keyword evidence="2 9" id="KW-1003">Cell membrane</keyword>
<feature type="active site" evidence="9">
    <location>
        <position position="128"/>
    </location>
</feature>
<evidence type="ECO:0000313" key="12">
    <source>
        <dbReference type="EMBL" id="ACU94351.1"/>
    </source>
</evidence>
<evidence type="ECO:0000256" key="4">
    <source>
        <dbReference type="ARBA" id="ARBA00022692"/>
    </source>
</evidence>
<comment type="similarity">
    <text evidence="1 9 11">Belongs to the peptidase A8 family.</text>
</comment>
<evidence type="ECO:0000256" key="10">
    <source>
        <dbReference type="RuleBase" id="RU000594"/>
    </source>
</evidence>
<evidence type="ECO:0000256" key="2">
    <source>
        <dbReference type="ARBA" id="ARBA00022475"/>
    </source>
</evidence>
<evidence type="ECO:0000256" key="8">
    <source>
        <dbReference type="ARBA" id="ARBA00023136"/>
    </source>
</evidence>
<comment type="pathway">
    <text evidence="9">Protein modification; lipoprotein biosynthesis (signal peptide cleavage).</text>
</comment>
<evidence type="ECO:0000256" key="11">
    <source>
        <dbReference type="RuleBase" id="RU004181"/>
    </source>
</evidence>
<dbReference type="GO" id="GO:0006508">
    <property type="term" value="P:proteolysis"/>
    <property type="evidence" value="ECO:0007669"/>
    <property type="project" value="UniProtKB-KW"/>
</dbReference>
<comment type="subcellular location">
    <subcellularLocation>
        <location evidence="9">Cell membrane</location>
        <topology evidence="9">Multi-pass membrane protein</topology>
    </subcellularLocation>
</comment>
<keyword evidence="4 9" id="KW-0812">Transmembrane</keyword>
<name>C7MN61_CRYCD</name>